<dbReference type="Proteomes" id="UP001243375">
    <property type="component" value="Unassembled WGS sequence"/>
</dbReference>
<comment type="caution">
    <text evidence="1">The sequence shown here is derived from an EMBL/GenBank/DDBJ whole genome shotgun (WGS) entry which is preliminary data.</text>
</comment>
<accession>A0ACC2XJB0</accession>
<keyword evidence="2" id="KW-1185">Reference proteome</keyword>
<reference evidence="1" key="1">
    <citation type="submission" date="2023-04" db="EMBL/GenBank/DDBJ databases">
        <title>Draft Genome sequencing of Naganishia species isolated from polar environments using Oxford Nanopore Technology.</title>
        <authorList>
            <person name="Leo P."/>
            <person name="Venkateswaran K."/>
        </authorList>
    </citation>
    <scope>NUCLEOTIDE SEQUENCE</scope>
    <source>
        <strain evidence="1">MNA-CCFEE 5425</strain>
    </source>
</reference>
<gene>
    <name evidence="1" type="ORF">QFC22_000900</name>
</gene>
<evidence type="ECO:0000313" key="1">
    <source>
        <dbReference type="EMBL" id="KAJ9124105.1"/>
    </source>
</evidence>
<dbReference type="EMBL" id="JASBWU010000002">
    <property type="protein sequence ID" value="KAJ9124105.1"/>
    <property type="molecule type" value="Genomic_DNA"/>
</dbReference>
<organism evidence="1 2">
    <name type="scientific">Naganishia vaughanmartiniae</name>
    <dbReference type="NCBI Taxonomy" id="1424756"/>
    <lineage>
        <taxon>Eukaryota</taxon>
        <taxon>Fungi</taxon>
        <taxon>Dikarya</taxon>
        <taxon>Basidiomycota</taxon>
        <taxon>Agaricomycotina</taxon>
        <taxon>Tremellomycetes</taxon>
        <taxon>Filobasidiales</taxon>
        <taxon>Filobasidiaceae</taxon>
        <taxon>Naganishia</taxon>
    </lineage>
</organism>
<name>A0ACC2XJB0_9TREE</name>
<protein>
    <submittedName>
        <fullName evidence="1">Uncharacterized protein</fullName>
    </submittedName>
</protein>
<proteinExistence type="predicted"/>
<sequence>MHNEYGHDPLPPARVVEGYTFPATRPATPSPPSSTRDVGFLDNNASLQETSRSHEKEPLFDLQTNARRQPVPFTTGDWVVHVASSRDDIKKEDLTCQDEGGQHFAGIEKSHQDDEHGPQPESPSFVSCHSTLSPCTMLATHSTSLDNSTSSPERRYEWQQHPDECQPFIETLSEPSTPPSLLREQLHRRRSSHKTTLELIVEDPYPSVTSEYLKPGRPCREKEQLSTAGLSDSMPATENVEPRRQGGRTPRRALSLSDIARHSREHSLHFGTRKVEPEETASDNVTSHLNVASGLDPILELLPEQGSKSVSTPTASIAQEQSAPAVKEPGNQDVTPQRESIDGNARGLSNLDVKHKLSSLSDQSASKLHPRTITLTDATPTSLAFIYESLRRPDQPVVQPLTNDIVAYNPRYPHPIIVYAALSGRDTDLSAYFDENGVFVDTLYRRAGTGGRQILLQDGEKVTFPNVNDEEAPVRANVEPSPDRESISGNRDDRTGEFEYQEDVERLHWKDDHVFGSSMTSGMTFTEAMQQMNILRNIHIIAQQSLTEDRDELVHQATEIFKNVGELKQLTDSVQARLSGSQESLLEQDSGRETKRKGKKPRKIGSRQNESKGPNTGRNIQPRLSGLTFGPDLYAGGVFFADSITSRQRHIPKHTTGPRLHSPSTSSTVNRLSTSPLEPPFQEANGYSYSSAPQPFSPFPASPVHGYDASWSPVSSFTASTVESIHSSSFYNMPPAPPTYKSDICRTYWIHGNCQYGTRCFFLHTPPSAHSSVSKATVACLEDPAWGIHLQVYQDRHNVENLKSMLRAGIDIASNTALSSGPSISAMLGQVNVASLGSNYGVMPLSRVAMVPMYPLKPAPASSLSSTPLGHFIRIPLSSTSQPLSAHARPNQAHAYSSHVRKQTSSGKVAVNTKPEKIVNKTSQAPRQQSLDKNVRRFSTAGPLQSREQKTSDPSIGPKGKAFNKAQFEATSVIERPASRSMRQVGRTTLQESSLEGTRLAITGHKTHAPRIADVIGQVESRLSRRIA</sequence>
<evidence type="ECO:0000313" key="2">
    <source>
        <dbReference type="Proteomes" id="UP001243375"/>
    </source>
</evidence>